<dbReference type="Pfam" id="PF15434">
    <property type="entry name" value="FAM104"/>
    <property type="match status" value="1"/>
</dbReference>
<proteinExistence type="predicted"/>
<dbReference type="PANTHER" id="PTHR34763:SF1">
    <property type="entry name" value="PROTEIN FAM104A"/>
    <property type="match status" value="1"/>
</dbReference>
<dbReference type="OrthoDB" id="8960999at2759"/>
<sequence length="147" mass="16179">MHERMLRDKPLKHTPSLLSAVNNTGMLTENRKRQRAEGDDQNTQMPQAKRQSSALQSSETGRESWESESSSSESSWISSPDHAAGSSSSSHCGVDVIGPHSGPGPCSPHSASKQPDPMDLLSYQHINRVLKEAHFHSLQSRAQSKHR</sequence>
<dbReference type="Proteomes" id="UP001155660">
    <property type="component" value="Chromosome A3"/>
</dbReference>
<dbReference type="AlphaFoldDB" id="A0A9Q9VJS1"/>
<dbReference type="PANTHER" id="PTHR34763">
    <property type="entry name" value="PROTEIN FAM104A"/>
    <property type="match status" value="1"/>
</dbReference>
<gene>
    <name evidence="2 3 4 5" type="primary">LOC109111526</name>
</gene>
<dbReference type="RefSeq" id="XP_018980032.1">
    <property type="nucleotide sequence ID" value="XM_019124487.2"/>
</dbReference>
<evidence type="ECO:0000313" key="2">
    <source>
        <dbReference type="RefSeq" id="XP_018980029.1"/>
    </source>
</evidence>
<dbReference type="RefSeq" id="XP_018980031.1">
    <property type="nucleotide sequence ID" value="XM_019124486.2"/>
</dbReference>
<feature type="compositionally biased region" description="Polar residues" evidence="1">
    <location>
        <begin position="16"/>
        <end position="27"/>
    </location>
</feature>
<dbReference type="InterPro" id="IPR029222">
    <property type="entry name" value="VCF1/2-like"/>
</dbReference>
<evidence type="ECO:0000313" key="3">
    <source>
        <dbReference type="RefSeq" id="XP_018980031.1"/>
    </source>
</evidence>
<reference evidence="2 3" key="1">
    <citation type="submission" date="2025-04" db="UniProtKB">
        <authorList>
            <consortium name="RefSeq"/>
        </authorList>
    </citation>
    <scope>IDENTIFICATION</scope>
    <source>
        <tissue evidence="2 3">Muscle</tissue>
    </source>
</reference>
<evidence type="ECO:0000256" key="1">
    <source>
        <dbReference type="SAM" id="MobiDB-lite"/>
    </source>
</evidence>
<feature type="compositionally biased region" description="Low complexity" evidence="1">
    <location>
        <begin position="67"/>
        <end position="112"/>
    </location>
</feature>
<accession>A0A9Q9VJS1</accession>
<dbReference type="RefSeq" id="XP_042587099.1">
    <property type="nucleotide sequence ID" value="XM_042731165.1"/>
</dbReference>
<feature type="compositionally biased region" description="Basic and acidic residues" evidence="1">
    <location>
        <begin position="1"/>
        <end position="11"/>
    </location>
</feature>
<protein>
    <submittedName>
        <fullName evidence="2 3">Protein FAM104A-like isoform X1</fullName>
    </submittedName>
    <submittedName>
        <fullName evidence="5">Protein FAM104A-like isoform X2</fullName>
    </submittedName>
</protein>
<dbReference type="GeneID" id="109111526"/>
<feature type="compositionally biased region" description="Polar residues" evidence="1">
    <location>
        <begin position="41"/>
        <end position="56"/>
    </location>
</feature>
<dbReference type="KEGG" id="ccar:109111526"/>
<dbReference type="RefSeq" id="XP_018980029.1">
    <property type="nucleotide sequence ID" value="XM_019124484.2"/>
</dbReference>
<feature type="region of interest" description="Disordered" evidence="1">
    <location>
        <begin position="1"/>
        <end position="121"/>
    </location>
</feature>
<feature type="compositionally biased region" description="Basic and acidic residues" evidence="1">
    <location>
        <begin position="29"/>
        <end position="38"/>
    </location>
</feature>
<evidence type="ECO:0000313" key="4">
    <source>
        <dbReference type="RefSeq" id="XP_018980032.1"/>
    </source>
</evidence>
<evidence type="ECO:0000313" key="5">
    <source>
        <dbReference type="RefSeq" id="XP_042587099.1"/>
    </source>
</evidence>
<organism evidence="4">
    <name type="scientific">Cyprinus carpio</name>
    <name type="common">Common carp</name>
    <dbReference type="NCBI Taxonomy" id="7962"/>
    <lineage>
        <taxon>Eukaryota</taxon>
        <taxon>Metazoa</taxon>
        <taxon>Chordata</taxon>
        <taxon>Craniata</taxon>
        <taxon>Vertebrata</taxon>
        <taxon>Euteleostomi</taxon>
        <taxon>Actinopterygii</taxon>
        <taxon>Neopterygii</taxon>
        <taxon>Teleostei</taxon>
        <taxon>Ostariophysi</taxon>
        <taxon>Cypriniformes</taxon>
        <taxon>Cyprinidae</taxon>
        <taxon>Cyprininae</taxon>
        <taxon>Cyprinus</taxon>
    </lineage>
</organism>
<name>A0A9Q9VJS1_CYPCA</name>